<dbReference type="Gene3D" id="1.10.287.1490">
    <property type="match status" value="1"/>
</dbReference>
<feature type="region of interest" description="Disordered" evidence="1">
    <location>
        <begin position="373"/>
        <end position="402"/>
    </location>
</feature>
<proteinExistence type="predicted"/>
<reference evidence="2" key="1">
    <citation type="submission" date="2014-09" db="EMBL/GenBank/DDBJ databases">
        <title>Genome sequence of the luminous mushroom Mycena chlorophos for searching fungal bioluminescence genes.</title>
        <authorList>
            <person name="Tanaka Y."/>
            <person name="Kasuga D."/>
            <person name="Oba Y."/>
            <person name="Hase S."/>
            <person name="Sato K."/>
            <person name="Oba Y."/>
            <person name="Sakakibara Y."/>
        </authorList>
    </citation>
    <scope>NUCLEOTIDE SEQUENCE</scope>
</reference>
<feature type="compositionally biased region" description="Basic and acidic residues" evidence="1">
    <location>
        <begin position="506"/>
        <end position="517"/>
    </location>
</feature>
<evidence type="ECO:0000313" key="3">
    <source>
        <dbReference type="Proteomes" id="UP000815677"/>
    </source>
</evidence>
<feature type="compositionally biased region" description="Low complexity" evidence="1">
    <location>
        <begin position="303"/>
        <end position="315"/>
    </location>
</feature>
<evidence type="ECO:0000313" key="2">
    <source>
        <dbReference type="EMBL" id="GAT53821.1"/>
    </source>
</evidence>
<feature type="region of interest" description="Disordered" evidence="1">
    <location>
        <begin position="757"/>
        <end position="873"/>
    </location>
</feature>
<organism evidence="2 3">
    <name type="scientific">Mycena chlorophos</name>
    <name type="common">Agaric fungus</name>
    <name type="synonym">Agaricus chlorophos</name>
    <dbReference type="NCBI Taxonomy" id="658473"/>
    <lineage>
        <taxon>Eukaryota</taxon>
        <taxon>Fungi</taxon>
        <taxon>Dikarya</taxon>
        <taxon>Basidiomycota</taxon>
        <taxon>Agaricomycotina</taxon>
        <taxon>Agaricomycetes</taxon>
        <taxon>Agaricomycetidae</taxon>
        <taxon>Agaricales</taxon>
        <taxon>Marasmiineae</taxon>
        <taxon>Mycenaceae</taxon>
        <taxon>Mycena</taxon>
    </lineage>
</organism>
<feature type="compositionally biased region" description="Polar residues" evidence="1">
    <location>
        <begin position="805"/>
        <end position="818"/>
    </location>
</feature>
<protein>
    <submittedName>
        <fullName evidence="2">Uncharacterized protein</fullName>
    </submittedName>
</protein>
<feature type="region of interest" description="Disordered" evidence="1">
    <location>
        <begin position="14"/>
        <end position="106"/>
    </location>
</feature>
<feature type="region of interest" description="Disordered" evidence="1">
    <location>
        <begin position="980"/>
        <end position="999"/>
    </location>
</feature>
<feature type="compositionally biased region" description="Low complexity" evidence="1">
    <location>
        <begin position="379"/>
        <end position="396"/>
    </location>
</feature>
<feature type="compositionally biased region" description="Low complexity" evidence="1">
    <location>
        <begin position="19"/>
        <end position="30"/>
    </location>
</feature>
<feature type="compositionally biased region" description="Acidic residues" evidence="1">
    <location>
        <begin position="1303"/>
        <end position="1329"/>
    </location>
</feature>
<feature type="region of interest" description="Disordered" evidence="1">
    <location>
        <begin position="506"/>
        <end position="527"/>
    </location>
</feature>
<feature type="compositionally biased region" description="Low complexity" evidence="1">
    <location>
        <begin position="828"/>
        <end position="859"/>
    </location>
</feature>
<feature type="compositionally biased region" description="Polar residues" evidence="1">
    <location>
        <begin position="288"/>
        <end position="299"/>
    </location>
</feature>
<keyword evidence="3" id="KW-1185">Reference proteome</keyword>
<gene>
    <name evidence="2" type="ORF">MCHLO_10735</name>
</gene>
<feature type="compositionally biased region" description="Basic and acidic residues" evidence="1">
    <location>
        <begin position="987"/>
        <end position="999"/>
    </location>
</feature>
<accession>A0ABQ0LS02</accession>
<dbReference type="Proteomes" id="UP000815677">
    <property type="component" value="Unassembled WGS sequence"/>
</dbReference>
<dbReference type="EMBL" id="DF848493">
    <property type="protein sequence ID" value="GAT53821.1"/>
    <property type="molecule type" value="Genomic_DNA"/>
</dbReference>
<name>A0ABQ0LS02_MYCCL</name>
<sequence>MQVDDIARQRFESFKLGMASATPAAPVAAPAHRHGRSHSRNASISSTISLPTPVSTTNAHDTHTNSLPAPSKRNSHHRRRSSVSTRRESAEMMGVPASDSSISTADEAAESRRNALFALEGKRDASFSKVEIPELAPFEFPTKPSFPPGSGAFVTKSQRDSFKLAPKDALHTLVEEEEEEDDGERARAPPTPTTPTSLFMRNITARPRPPHLRPLSLTPDSLPSYTVASPNEAVANKRSSLKVLALSPDASTVTSTAAAARPRPVLNLKMDASPTEETASRPVPLRKSSISYKVSTSNAAGLPTPESTPTTSERRFSTFSNASISSLSSASNEELGSRPLSASEQHFLFKSHNALLARITDLERALSFRNNNVRDRSSRSSSIASGLSGLSRSSSPEPEEPLDEMVSLVSDLKAERDELKRDVEGWRTRVADLEKQLTVFTNRVGVERREAWVARNQVGVLEVERNGLTKRVEELQTENDRLRCGEDDLKQQIARLLAEKEEMAAELRDAKSKREADPLSTPRAFDGPVVPIRPVPLNLKRGLGFTSLDSESSATDVEDSLLDAVAEEDDELAGYEDEDENDVLLSPSSSFGSLEDFHPAVDATPQSASSVPAHVPRLSISKWTFPKHVSKNESTEPEVDRFFGCLDDLDGPVSPDCPNYADYDEEMSKGLFSKGFSFGDTTSCFVLPADVIANAEASYVLDSVDEEDETEGETVVEDGEINNGIKITFTPPMEDVVAPVSVPSPSPKPVPTIFFEEEEDEEAPPAKPFSFGRSPQTPPSTMAARHETPSSIPRLVSKSPASPPATRSISPLNNSFVTPPNKRGGALPSFIPQPSSPSSRITTPPSFSSNASSKPSTTTFIRQPPRQPLMATRDSSKVAHSNADTTPHVQLRFDAAPHEGADMKTVDLSARNIPMEESSAASISPTVVASSSFTSLMSSPLAGRLSSLTNYIPSWGMTSPRSAQSDAVGHDSRPVEPVGAAQVAAGTRDDGERSGVDDVEEERRGGGIFMMYHTSGLGLILPTSVTSFAADTQTSPGQTTSALLRLFSRPPLSFCILCCIYASRILALPLARTNRLFLTHTVPTTTSCCCFNALFIHFSSPRDILFVSNMSSIAAAISHAVAFLIRPLLANAAALSMGAKPASFSTQHITSAHVALTTALVSTVKGNRGIATLVLTASAPPAGIESTGIAWKEWFKALTRCAGDKDAQQVLLFLGPGYAKVRVGAGKVVDVWVPTRHFAMPIIAPKTAAAPVQKTPTTAQLRTALLSAQLRSRGRATPSQRRVALPNGRVHVPSPLRTFSLPVEDEDDAESTTDDSDSECDFDFSDAESDASSMSSAPSSPPLSPVKTKFEVAAKPAVYMHPAARARAAAAALVNKAQLQLRATRPCPRPVGPRTRAVPAAVPSRARTTAYIYAGGVTKVMTGGVMLGPRVEL</sequence>
<feature type="region of interest" description="Disordered" evidence="1">
    <location>
        <begin position="265"/>
        <end position="315"/>
    </location>
</feature>
<feature type="region of interest" description="Disordered" evidence="1">
    <location>
        <begin position="174"/>
        <end position="198"/>
    </location>
</feature>
<evidence type="ECO:0000256" key="1">
    <source>
        <dbReference type="SAM" id="MobiDB-lite"/>
    </source>
</evidence>
<feature type="region of interest" description="Disordered" evidence="1">
    <location>
        <begin position="1270"/>
        <end position="1345"/>
    </location>
</feature>
<feature type="compositionally biased region" description="Polar residues" evidence="1">
    <location>
        <begin position="40"/>
        <end position="68"/>
    </location>
</feature>